<sequence length="181" mass="20188">MARSFLQLIAVLLAAAGAMAGPLRNKHKEHRGLKAHQASETLLSNGTIPATKFDCTGYQLDECAVEEAKEKAIVWGETYVVARRGMSYWEDEQRTAGIWMCNCKLSHGDHVVREELEEYLEILAQQCGGDYRSGWVWSDKWNKSFNLGPAWERKKGKDVLEPIPMACPLGCLEAGNEFGLG</sequence>
<dbReference type="Proteomes" id="UP001320420">
    <property type="component" value="Unassembled WGS sequence"/>
</dbReference>
<dbReference type="EMBL" id="JAKJXP020000002">
    <property type="protein sequence ID" value="KAK7757363.1"/>
    <property type="molecule type" value="Genomic_DNA"/>
</dbReference>
<dbReference type="AlphaFoldDB" id="A0AAN9UZQ7"/>
<comment type="caution">
    <text evidence="2">The sequence shown here is derived from an EMBL/GenBank/DDBJ whole genome shotgun (WGS) entry which is preliminary data.</text>
</comment>
<protein>
    <submittedName>
        <fullName evidence="2">Uncharacterized protein</fullName>
    </submittedName>
</protein>
<evidence type="ECO:0000313" key="3">
    <source>
        <dbReference type="Proteomes" id="UP001320420"/>
    </source>
</evidence>
<proteinExistence type="predicted"/>
<evidence type="ECO:0000313" key="2">
    <source>
        <dbReference type="EMBL" id="KAK7757363.1"/>
    </source>
</evidence>
<feature type="chain" id="PRO_5042867249" evidence="1">
    <location>
        <begin position="21"/>
        <end position="181"/>
    </location>
</feature>
<gene>
    <name evidence="2" type="ORF">SLS62_000375</name>
</gene>
<evidence type="ECO:0000256" key="1">
    <source>
        <dbReference type="SAM" id="SignalP"/>
    </source>
</evidence>
<keyword evidence="1" id="KW-0732">Signal</keyword>
<accession>A0AAN9UZQ7</accession>
<reference evidence="2 3" key="1">
    <citation type="submission" date="2024-02" db="EMBL/GenBank/DDBJ databases">
        <title>De novo assembly and annotation of 12 fungi associated with fruit tree decline syndrome in Ontario, Canada.</title>
        <authorList>
            <person name="Sulman M."/>
            <person name="Ellouze W."/>
            <person name="Ilyukhin E."/>
        </authorList>
    </citation>
    <scope>NUCLEOTIDE SEQUENCE [LARGE SCALE GENOMIC DNA]</scope>
    <source>
        <strain evidence="2 3">M11/M66-122</strain>
    </source>
</reference>
<feature type="signal peptide" evidence="1">
    <location>
        <begin position="1"/>
        <end position="20"/>
    </location>
</feature>
<keyword evidence="3" id="KW-1185">Reference proteome</keyword>
<name>A0AAN9UZQ7_9PEZI</name>
<organism evidence="2 3">
    <name type="scientific">Diatrype stigma</name>
    <dbReference type="NCBI Taxonomy" id="117547"/>
    <lineage>
        <taxon>Eukaryota</taxon>
        <taxon>Fungi</taxon>
        <taxon>Dikarya</taxon>
        <taxon>Ascomycota</taxon>
        <taxon>Pezizomycotina</taxon>
        <taxon>Sordariomycetes</taxon>
        <taxon>Xylariomycetidae</taxon>
        <taxon>Xylariales</taxon>
        <taxon>Diatrypaceae</taxon>
        <taxon>Diatrype</taxon>
    </lineage>
</organism>